<dbReference type="PROSITE" id="PS00018">
    <property type="entry name" value="EF_HAND_1"/>
    <property type="match status" value="1"/>
</dbReference>
<dbReference type="EMBL" id="CM026432">
    <property type="protein sequence ID" value="KAG0557292.1"/>
    <property type="molecule type" value="Genomic_DNA"/>
</dbReference>
<dbReference type="PANTHER" id="PTHR11972:SF153">
    <property type="entry name" value="SUPEROXIDE-GENERATING NADPH OXIDASE HEAVY CHAIN SUBUNIT A"/>
    <property type="match status" value="1"/>
</dbReference>
<evidence type="ECO:0000256" key="2">
    <source>
        <dbReference type="ARBA" id="ARBA00007975"/>
    </source>
</evidence>
<dbReference type="GO" id="GO:0004601">
    <property type="term" value="F:peroxidase activity"/>
    <property type="evidence" value="ECO:0007669"/>
    <property type="project" value="UniProtKB-KW"/>
</dbReference>
<evidence type="ECO:0000259" key="14">
    <source>
        <dbReference type="PROSITE" id="PS50222"/>
    </source>
</evidence>
<dbReference type="CDD" id="cd00051">
    <property type="entry name" value="EFh"/>
    <property type="match status" value="1"/>
</dbReference>
<dbReference type="InterPro" id="IPR000778">
    <property type="entry name" value="Cyt_b245_heavy_chain"/>
</dbReference>
<dbReference type="CDD" id="cd06186">
    <property type="entry name" value="NOX_Duox_like_FAD_NADP"/>
    <property type="match status" value="1"/>
</dbReference>
<dbReference type="Proteomes" id="UP000822688">
    <property type="component" value="Chromosome 11"/>
</dbReference>
<proteinExistence type="inferred from homology"/>
<keyword evidence="4" id="KW-0285">Flavoprotein</keyword>
<dbReference type="Gene3D" id="1.10.238.10">
    <property type="entry name" value="EF-hand"/>
    <property type="match status" value="1"/>
</dbReference>
<keyword evidence="9" id="KW-0521">NADP</keyword>
<evidence type="ECO:0000259" key="15">
    <source>
        <dbReference type="PROSITE" id="PS51384"/>
    </source>
</evidence>
<dbReference type="Pfam" id="PF08414">
    <property type="entry name" value="NADPH_Ox"/>
    <property type="match status" value="1"/>
</dbReference>
<dbReference type="GO" id="GO:0042742">
    <property type="term" value="P:defense response to bacterium"/>
    <property type="evidence" value="ECO:0007669"/>
    <property type="project" value="UniProtKB-ARBA"/>
</dbReference>
<dbReference type="SFLD" id="SFLDG01169">
    <property type="entry name" value="NADPH_oxidase_subgroup_(NOX)"/>
    <property type="match status" value="1"/>
</dbReference>
<keyword evidence="7" id="KW-0274">FAD</keyword>
<keyword evidence="6" id="KW-0479">Metal-binding</keyword>
<evidence type="ECO:0000313" key="17">
    <source>
        <dbReference type="Proteomes" id="UP000822688"/>
    </source>
</evidence>
<dbReference type="FunFam" id="3.40.50.80:FF:000040">
    <property type="entry name" value="Respiratory burst oxidase protein D"/>
    <property type="match status" value="1"/>
</dbReference>
<dbReference type="SUPFAM" id="SSF47473">
    <property type="entry name" value="EF-hand"/>
    <property type="match status" value="1"/>
</dbReference>
<keyword evidence="10 13" id="KW-1133">Transmembrane helix</keyword>
<dbReference type="GO" id="GO:0005886">
    <property type="term" value="C:plasma membrane"/>
    <property type="evidence" value="ECO:0007669"/>
    <property type="project" value="TreeGrafter"/>
</dbReference>
<dbReference type="PROSITE" id="PS51384">
    <property type="entry name" value="FAD_FR"/>
    <property type="match status" value="1"/>
</dbReference>
<dbReference type="InterPro" id="IPR013112">
    <property type="entry name" value="FAD-bd_8"/>
</dbReference>
<dbReference type="InterPro" id="IPR013623">
    <property type="entry name" value="NADPH_Ox"/>
</dbReference>
<dbReference type="GO" id="GO:0005509">
    <property type="term" value="F:calcium ion binding"/>
    <property type="evidence" value="ECO:0007669"/>
    <property type="project" value="InterPro"/>
</dbReference>
<gene>
    <name evidence="16" type="ORF">KC19_11G117500</name>
</gene>
<comment type="similarity">
    <text evidence="2">Belongs to the RBOH (TC 5.B.1.3) family.</text>
</comment>
<keyword evidence="17" id="KW-1185">Reference proteome</keyword>
<comment type="caution">
    <text evidence="16">The sequence shown here is derived from an EMBL/GenBank/DDBJ whole genome shotgun (WGS) entry which is preliminary data.</text>
</comment>
<reference evidence="16 17" key="1">
    <citation type="submission" date="2020-06" db="EMBL/GenBank/DDBJ databases">
        <title>WGS assembly of Ceratodon purpureus strain R40.</title>
        <authorList>
            <person name="Carey S.B."/>
            <person name="Jenkins J."/>
            <person name="Shu S."/>
            <person name="Lovell J.T."/>
            <person name="Sreedasyam A."/>
            <person name="Maumus F."/>
            <person name="Tiley G.P."/>
            <person name="Fernandez-Pozo N."/>
            <person name="Barry K."/>
            <person name="Chen C."/>
            <person name="Wang M."/>
            <person name="Lipzen A."/>
            <person name="Daum C."/>
            <person name="Saski C.A."/>
            <person name="Payton A.C."/>
            <person name="Mcbreen J.C."/>
            <person name="Conrad R.E."/>
            <person name="Kollar L.M."/>
            <person name="Olsson S."/>
            <person name="Huttunen S."/>
            <person name="Landis J.B."/>
            <person name="Wickett N.J."/>
            <person name="Johnson M.G."/>
            <person name="Rensing S.A."/>
            <person name="Grimwood J."/>
            <person name="Schmutz J."/>
            <person name="Mcdaniel S.F."/>
        </authorList>
    </citation>
    <scope>NUCLEOTIDE SEQUENCE [LARGE SCALE GENOMIC DNA]</scope>
    <source>
        <strain evidence="16 17">R40</strain>
    </source>
</reference>
<dbReference type="Pfam" id="PF08022">
    <property type="entry name" value="FAD_binding_8"/>
    <property type="match status" value="1"/>
</dbReference>
<dbReference type="GO" id="GO:0016175">
    <property type="term" value="F:superoxide-generating NAD(P)H oxidase activity"/>
    <property type="evidence" value="ECO:0007669"/>
    <property type="project" value="UniProtKB-ARBA"/>
</dbReference>
<feature type="transmembrane region" description="Helical" evidence="13">
    <location>
        <begin position="383"/>
        <end position="402"/>
    </location>
</feature>
<evidence type="ECO:0000256" key="10">
    <source>
        <dbReference type="ARBA" id="ARBA00022989"/>
    </source>
</evidence>
<accession>A0A8T0GJJ6</accession>
<dbReference type="InterPro" id="IPR039261">
    <property type="entry name" value="FNR_nucleotide-bd"/>
</dbReference>
<evidence type="ECO:0000256" key="9">
    <source>
        <dbReference type="ARBA" id="ARBA00022857"/>
    </source>
</evidence>
<evidence type="ECO:0000256" key="4">
    <source>
        <dbReference type="ARBA" id="ARBA00022630"/>
    </source>
</evidence>
<feature type="transmembrane region" description="Helical" evidence="13">
    <location>
        <begin position="594"/>
        <end position="611"/>
    </location>
</feature>
<dbReference type="InterPro" id="IPR013121">
    <property type="entry name" value="Fe_red_NAD-bd_6"/>
</dbReference>
<keyword evidence="12 13" id="KW-0472">Membrane</keyword>
<feature type="domain" description="EF-hand" evidence="14">
    <location>
        <begin position="307"/>
        <end position="342"/>
    </location>
</feature>
<dbReference type="SFLD" id="SFLDG01168">
    <property type="entry name" value="Ferric_reductase_subgroup_(FRE"/>
    <property type="match status" value="1"/>
</dbReference>
<keyword evidence="8" id="KW-0106">Calcium</keyword>
<comment type="subcellular location">
    <subcellularLocation>
        <location evidence="1">Membrane</location>
        <topology evidence="1">Multi-pass membrane protein</topology>
    </subcellularLocation>
</comment>
<dbReference type="InterPro" id="IPR017938">
    <property type="entry name" value="Riboflavin_synthase-like_b-brl"/>
</dbReference>
<dbReference type="AlphaFoldDB" id="A0A8T0GJJ6"/>
<sequence length="928" mass="105384">MSIPSTHSTSRPVSWHSVNAAQCAGESTSNSSAGSDQELLTMMELELDVSKEYVSLRSVASTPMAEMLAFKKVSEAQVLWADPEAPRRPARSLPVIPRQGDLSATDSFRERVKTSVGGAVRRLSQQLDRNPRNVSRVVDMGCFGVPPDFVDPELGRCGSFTKMQKSRSQAEHAIAGLKRINKAAATADQMKSWPQVEARFFKLANADNLLPRSNFPECIGMKDSKDFANELYDAFVRRRGEKVINCISKDELYEYWLEITNKSFEGRMQIFFDLCDKDMDGRITGKEVKEVILLSASANKLSKLKDQAAECAALIMDELDKDQHGYIELNQLQTLMQGSVQGFGKDAIEKVYNHMLTTENKRPRVRKIMDRVGYFLRDNWKRLWILALWISVMAGLFTWKFLEYRQHEAFHIMGYCLCAAKGAAETLKLNMALILLPVSRNTITRLRSTPLGRIIPFDDNLKFHKIIAGGIVAGLLVHVLSHATCDIPKLTNASEELFFKHLGDHFVKQPSYVDIIRMPVGYTGILMVLLMTIAFLLAANRFRRNLVQLPWPFHRLTGFNAFWYSHHLFVVVYILLLIHSILLLLHKPWYDRTTWMYIGVSVLLYAGERILRMFRAFSKVDVVKAAIYPGNVLAIHTTKPAGFKYKSGMYLFLQCPEISPFEWHPFSITSAPDDPFLSVHIRTLGDWTNEMKKIFSEALGGQTRLQIQNNFGLSGEISKVARFPKLHIDGPYGAPAQDYLKYDVLLLVGLGIGATPFISILKDMLHHNKASDLNAASELLSPKKPKKKLMRKPKAYFYWVTREQGSFDWFRGVMRDVEEIDNKESIEMHNYLTSVYEEGDARSNLVMMLQALHHAKNGVDLVSGTQARTHFARPNWKSVFSKLAATHKDKRVGVFYCGPATVAKQLEELSRTYTQKSTTKFSFHKENF</sequence>
<dbReference type="Pfam" id="PF01794">
    <property type="entry name" value="Ferric_reduct"/>
    <property type="match status" value="1"/>
</dbReference>
<evidence type="ECO:0000256" key="5">
    <source>
        <dbReference type="ARBA" id="ARBA00022692"/>
    </source>
</evidence>
<dbReference type="GO" id="GO:0016174">
    <property type="term" value="F:NAD(P)H oxidase H2O2-forming activity"/>
    <property type="evidence" value="ECO:0007669"/>
    <property type="project" value="TreeGrafter"/>
</dbReference>
<evidence type="ECO:0000256" key="12">
    <source>
        <dbReference type="ARBA" id="ARBA00023136"/>
    </source>
</evidence>
<dbReference type="Gene3D" id="2.40.30.10">
    <property type="entry name" value="Translation factors"/>
    <property type="match status" value="1"/>
</dbReference>
<organism evidence="16 17">
    <name type="scientific">Ceratodon purpureus</name>
    <name type="common">Fire moss</name>
    <name type="synonym">Dicranum purpureum</name>
    <dbReference type="NCBI Taxonomy" id="3225"/>
    <lineage>
        <taxon>Eukaryota</taxon>
        <taxon>Viridiplantae</taxon>
        <taxon>Streptophyta</taxon>
        <taxon>Embryophyta</taxon>
        <taxon>Bryophyta</taxon>
        <taxon>Bryophytina</taxon>
        <taxon>Bryopsida</taxon>
        <taxon>Dicranidae</taxon>
        <taxon>Pseudoditrichales</taxon>
        <taxon>Ditrichaceae</taxon>
        <taxon>Ceratodon</taxon>
    </lineage>
</organism>
<dbReference type="PROSITE" id="PS50222">
    <property type="entry name" value="EF_HAND_2"/>
    <property type="match status" value="2"/>
</dbReference>
<dbReference type="GO" id="GO:0009653">
    <property type="term" value="P:anatomical structure morphogenesis"/>
    <property type="evidence" value="ECO:0007669"/>
    <property type="project" value="UniProtKB-ARBA"/>
</dbReference>
<evidence type="ECO:0000256" key="3">
    <source>
        <dbReference type="ARBA" id="ARBA00022559"/>
    </source>
</evidence>
<dbReference type="InterPro" id="IPR050369">
    <property type="entry name" value="RBOH/FRE"/>
</dbReference>
<feature type="domain" description="EF-hand" evidence="14">
    <location>
        <begin position="263"/>
        <end position="298"/>
    </location>
</feature>
<dbReference type="InterPro" id="IPR018247">
    <property type="entry name" value="EF_Hand_1_Ca_BS"/>
</dbReference>
<evidence type="ECO:0000256" key="8">
    <source>
        <dbReference type="ARBA" id="ARBA00022837"/>
    </source>
</evidence>
<dbReference type="InterPro" id="IPR017927">
    <property type="entry name" value="FAD-bd_FR_type"/>
</dbReference>
<evidence type="ECO:0000313" key="16">
    <source>
        <dbReference type="EMBL" id="KAG0557292.1"/>
    </source>
</evidence>
<keyword evidence="5 13" id="KW-0812">Transmembrane</keyword>
<protein>
    <submittedName>
        <fullName evidence="16">Uncharacterized protein</fullName>
    </submittedName>
</protein>
<dbReference type="FunFam" id="2.40.30.10:FF:000059">
    <property type="entry name" value="dual oxidase isoform X1"/>
    <property type="match status" value="1"/>
</dbReference>
<dbReference type="PRINTS" id="PR00466">
    <property type="entry name" value="GP91PHOX"/>
</dbReference>
<evidence type="ECO:0000256" key="13">
    <source>
        <dbReference type="SAM" id="Phobius"/>
    </source>
</evidence>
<keyword evidence="11" id="KW-0560">Oxidoreductase</keyword>
<dbReference type="InterPro" id="IPR013130">
    <property type="entry name" value="Fe3_Rdtase_TM_dom"/>
</dbReference>
<feature type="transmembrane region" description="Helical" evidence="13">
    <location>
        <begin position="561"/>
        <end position="582"/>
    </location>
</feature>
<dbReference type="Gene3D" id="3.40.50.80">
    <property type="entry name" value="Nucleotide-binding domain of ferredoxin-NADP reductase (FNR) module"/>
    <property type="match status" value="1"/>
</dbReference>
<dbReference type="PANTHER" id="PTHR11972">
    <property type="entry name" value="NADPH OXIDASE"/>
    <property type="match status" value="1"/>
</dbReference>
<dbReference type="InterPro" id="IPR011992">
    <property type="entry name" value="EF-hand-dom_pair"/>
</dbReference>
<evidence type="ECO:0000256" key="7">
    <source>
        <dbReference type="ARBA" id="ARBA00022827"/>
    </source>
</evidence>
<evidence type="ECO:0000256" key="11">
    <source>
        <dbReference type="ARBA" id="ARBA00023002"/>
    </source>
</evidence>
<feature type="transmembrane region" description="Helical" evidence="13">
    <location>
        <begin position="463"/>
        <end position="481"/>
    </location>
</feature>
<dbReference type="InterPro" id="IPR002048">
    <property type="entry name" value="EF_hand_dom"/>
</dbReference>
<name>A0A8T0GJJ6_CERPU</name>
<feature type="domain" description="FAD-binding FR-type" evidence="15">
    <location>
        <begin position="612"/>
        <end position="738"/>
    </location>
</feature>
<evidence type="ECO:0000256" key="6">
    <source>
        <dbReference type="ARBA" id="ARBA00022723"/>
    </source>
</evidence>
<dbReference type="Pfam" id="PF08030">
    <property type="entry name" value="NAD_binding_6"/>
    <property type="match status" value="1"/>
</dbReference>
<dbReference type="SUPFAM" id="SSF52343">
    <property type="entry name" value="Ferredoxin reductase-like, C-terminal NADP-linked domain"/>
    <property type="match status" value="1"/>
</dbReference>
<evidence type="ECO:0000256" key="1">
    <source>
        <dbReference type="ARBA" id="ARBA00004141"/>
    </source>
</evidence>
<feature type="transmembrane region" description="Helical" evidence="13">
    <location>
        <begin position="520"/>
        <end position="540"/>
    </location>
</feature>
<keyword evidence="3" id="KW-0575">Peroxidase</keyword>
<dbReference type="SUPFAM" id="SSF63380">
    <property type="entry name" value="Riboflavin synthase domain-like"/>
    <property type="match status" value="1"/>
</dbReference>